<dbReference type="EMBL" id="JAWDGP010001758">
    <property type="protein sequence ID" value="KAK3788485.1"/>
    <property type="molecule type" value="Genomic_DNA"/>
</dbReference>
<proteinExistence type="predicted"/>
<protein>
    <submittedName>
        <fullName evidence="1">Uncharacterized protein</fullName>
    </submittedName>
</protein>
<gene>
    <name evidence="1" type="ORF">RRG08_004780</name>
</gene>
<name>A0AAE1AJ74_9GAST</name>
<evidence type="ECO:0000313" key="1">
    <source>
        <dbReference type="EMBL" id="KAK3788485.1"/>
    </source>
</evidence>
<organism evidence="1 2">
    <name type="scientific">Elysia crispata</name>
    <name type="common">lettuce slug</name>
    <dbReference type="NCBI Taxonomy" id="231223"/>
    <lineage>
        <taxon>Eukaryota</taxon>
        <taxon>Metazoa</taxon>
        <taxon>Spiralia</taxon>
        <taxon>Lophotrochozoa</taxon>
        <taxon>Mollusca</taxon>
        <taxon>Gastropoda</taxon>
        <taxon>Heterobranchia</taxon>
        <taxon>Euthyneura</taxon>
        <taxon>Panpulmonata</taxon>
        <taxon>Sacoglossa</taxon>
        <taxon>Placobranchoidea</taxon>
        <taxon>Plakobranchidae</taxon>
        <taxon>Elysia</taxon>
    </lineage>
</organism>
<keyword evidence="2" id="KW-1185">Reference proteome</keyword>
<comment type="caution">
    <text evidence="1">The sequence shown here is derived from an EMBL/GenBank/DDBJ whole genome shotgun (WGS) entry which is preliminary data.</text>
</comment>
<sequence length="161" mass="17644">MADIQEELGTAPGSLDGRQGEITELGWVEGRSGQSKYRFTVTCPRVTPEAESLVSGGMLRWILFSRAICIFMKFCFNPGLGLKGNTVSSWAELCQCESQEVKATRGLTDPSIPDHNGLLLARRLTQASFILQLQSPLYSVRAVISRFWDSLSPSQSALDAS</sequence>
<dbReference type="Proteomes" id="UP001283361">
    <property type="component" value="Unassembled WGS sequence"/>
</dbReference>
<accession>A0AAE1AJ74</accession>
<dbReference type="AlphaFoldDB" id="A0AAE1AJ74"/>
<evidence type="ECO:0000313" key="2">
    <source>
        <dbReference type="Proteomes" id="UP001283361"/>
    </source>
</evidence>
<reference evidence="1" key="1">
    <citation type="journal article" date="2023" name="G3 (Bethesda)">
        <title>A reference genome for the long-term kleptoplast-retaining sea slug Elysia crispata morphotype clarki.</title>
        <authorList>
            <person name="Eastman K.E."/>
            <person name="Pendleton A.L."/>
            <person name="Shaikh M.A."/>
            <person name="Suttiyut T."/>
            <person name="Ogas R."/>
            <person name="Tomko P."/>
            <person name="Gavelis G."/>
            <person name="Widhalm J.R."/>
            <person name="Wisecaver J.H."/>
        </authorList>
    </citation>
    <scope>NUCLEOTIDE SEQUENCE</scope>
    <source>
        <strain evidence="1">ECLA1</strain>
    </source>
</reference>